<protein>
    <submittedName>
        <fullName evidence="1">Uncharacterized protein</fullName>
    </submittedName>
</protein>
<reference evidence="2" key="1">
    <citation type="journal article" date="2014" name="Proc. Natl. Acad. Sci. U.S.A.">
        <title>Extensive sampling of basidiomycete genomes demonstrates inadequacy of the white-rot/brown-rot paradigm for wood decay fungi.</title>
        <authorList>
            <person name="Riley R."/>
            <person name="Salamov A.A."/>
            <person name="Brown D.W."/>
            <person name="Nagy L.G."/>
            <person name="Floudas D."/>
            <person name="Held B.W."/>
            <person name="Levasseur A."/>
            <person name="Lombard V."/>
            <person name="Morin E."/>
            <person name="Otillar R."/>
            <person name="Lindquist E.A."/>
            <person name="Sun H."/>
            <person name="LaButti K.M."/>
            <person name="Schmutz J."/>
            <person name="Jabbour D."/>
            <person name="Luo H."/>
            <person name="Baker S.E."/>
            <person name="Pisabarro A.G."/>
            <person name="Walton J.D."/>
            <person name="Blanchette R.A."/>
            <person name="Henrissat B."/>
            <person name="Martin F."/>
            <person name="Cullen D."/>
            <person name="Hibbett D.S."/>
            <person name="Grigoriev I.V."/>
        </authorList>
    </citation>
    <scope>NUCLEOTIDE SEQUENCE [LARGE SCALE GENOMIC DNA]</scope>
    <source>
        <strain evidence="2">CBS 339.88</strain>
    </source>
</reference>
<dbReference type="Proteomes" id="UP000027222">
    <property type="component" value="Unassembled WGS sequence"/>
</dbReference>
<dbReference type="HOGENOM" id="CLU_1749798_0_0_1"/>
<gene>
    <name evidence="1" type="ORF">GALMADRAFT_147581</name>
</gene>
<keyword evidence="2" id="KW-1185">Reference proteome</keyword>
<proteinExistence type="predicted"/>
<accession>A0A067SGW7</accession>
<name>A0A067SGW7_GALM3</name>
<sequence length="149" mass="16852">MVLRIAYASNRFRKVHGLHVSGVQGSIPYRTDEKVGSFGTVKSLDGSELRPREQCYLLKTALDILAVALHPNTTSDSPITMLEEEDSLVDGTLASGYLLWSDIDQLLHSFAHSFKFLLFRRTVHQTEHEAYTRLRSTRAGIFGARRFLQ</sequence>
<organism evidence="1 2">
    <name type="scientific">Galerina marginata (strain CBS 339.88)</name>
    <dbReference type="NCBI Taxonomy" id="685588"/>
    <lineage>
        <taxon>Eukaryota</taxon>
        <taxon>Fungi</taxon>
        <taxon>Dikarya</taxon>
        <taxon>Basidiomycota</taxon>
        <taxon>Agaricomycotina</taxon>
        <taxon>Agaricomycetes</taxon>
        <taxon>Agaricomycetidae</taxon>
        <taxon>Agaricales</taxon>
        <taxon>Agaricineae</taxon>
        <taxon>Strophariaceae</taxon>
        <taxon>Galerina</taxon>
    </lineage>
</organism>
<evidence type="ECO:0000313" key="2">
    <source>
        <dbReference type="Proteomes" id="UP000027222"/>
    </source>
</evidence>
<dbReference type="AlphaFoldDB" id="A0A067SGW7"/>
<evidence type="ECO:0000313" key="1">
    <source>
        <dbReference type="EMBL" id="KDR66939.1"/>
    </source>
</evidence>
<dbReference type="EMBL" id="KL142419">
    <property type="protein sequence ID" value="KDR66939.1"/>
    <property type="molecule type" value="Genomic_DNA"/>
</dbReference>